<evidence type="ECO:0000256" key="9">
    <source>
        <dbReference type="ARBA" id="ARBA00023027"/>
    </source>
</evidence>
<evidence type="ECO:0000256" key="3">
    <source>
        <dbReference type="ARBA" id="ARBA00009014"/>
    </source>
</evidence>
<protein>
    <recommendedName>
        <fullName evidence="11">Probable nicotinate-nucleotide adenylyltransferase</fullName>
        <ecNumber evidence="11">2.7.7.18</ecNumber>
    </recommendedName>
    <alternativeName>
        <fullName evidence="11">Deamido-NAD(+) diphosphorylase</fullName>
    </alternativeName>
    <alternativeName>
        <fullName evidence="11">Deamido-NAD(+) pyrophosphorylase</fullName>
    </alternativeName>
    <alternativeName>
        <fullName evidence="11">Nicotinate mononucleotide adenylyltransferase</fullName>
        <shortName evidence="11">NaMN adenylyltransferase</shortName>
    </alternativeName>
</protein>
<evidence type="ECO:0000313" key="14">
    <source>
        <dbReference type="Proteomes" id="UP000054742"/>
    </source>
</evidence>
<comment type="pathway">
    <text evidence="2 11">Cofactor biosynthesis; NAD(+) biosynthesis; deamido-NAD(+) from nicotinate D-ribonucleotide: step 1/1.</text>
</comment>
<keyword evidence="8 11" id="KW-0067">ATP-binding</keyword>
<dbReference type="AlphaFoldDB" id="A0A0W0S4D1"/>
<dbReference type="EMBL" id="LNXV01000033">
    <property type="protein sequence ID" value="KTC78280.1"/>
    <property type="molecule type" value="Genomic_DNA"/>
</dbReference>
<evidence type="ECO:0000256" key="5">
    <source>
        <dbReference type="ARBA" id="ARBA00022679"/>
    </source>
</evidence>
<dbReference type="NCBIfam" id="TIGR00482">
    <property type="entry name" value="nicotinate (nicotinamide) nucleotide adenylyltransferase"/>
    <property type="match status" value="1"/>
</dbReference>
<comment type="catalytic activity">
    <reaction evidence="10 11">
        <text>nicotinate beta-D-ribonucleotide + ATP + H(+) = deamido-NAD(+) + diphosphate</text>
        <dbReference type="Rhea" id="RHEA:22860"/>
        <dbReference type="ChEBI" id="CHEBI:15378"/>
        <dbReference type="ChEBI" id="CHEBI:30616"/>
        <dbReference type="ChEBI" id="CHEBI:33019"/>
        <dbReference type="ChEBI" id="CHEBI:57502"/>
        <dbReference type="ChEBI" id="CHEBI:58437"/>
        <dbReference type="EC" id="2.7.7.18"/>
    </reaction>
</comment>
<comment type="similarity">
    <text evidence="3 11">Belongs to the NadD family.</text>
</comment>
<dbReference type="InterPro" id="IPR005248">
    <property type="entry name" value="NadD/NMNAT"/>
</dbReference>
<accession>A0A0W0S4D1</accession>
<evidence type="ECO:0000256" key="7">
    <source>
        <dbReference type="ARBA" id="ARBA00022741"/>
    </source>
</evidence>
<keyword evidence="5 11" id="KW-0808">Transferase</keyword>
<evidence type="ECO:0000256" key="2">
    <source>
        <dbReference type="ARBA" id="ARBA00005019"/>
    </source>
</evidence>
<dbReference type="NCBIfam" id="NF000839">
    <property type="entry name" value="PRK00071.1-1"/>
    <property type="match status" value="1"/>
</dbReference>
<evidence type="ECO:0000256" key="10">
    <source>
        <dbReference type="ARBA" id="ARBA00048721"/>
    </source>
</evidence>
<dbReference type="Proteomes" id="UP000054742">
    <property type="component" value="Unassembled WGS sequence"/>
</dbReference>
<dbReference type="CDD" id="cd02165">
    <property type="entry name" value="NMNAT"/>
    <property type="match status" value="1"/>
</dbReference>
<name>A0A0W0S4D1_9GAMM</name>
<keyword evidence="4 11" id="KW-0662">Pyridine nucleotide biosynthesis</keyword>
<dbReference type="GO" id="GO:0005524">
    <property type="term" value="F:ATP binding"/>
    <property type="evidence" value="ECO:0007669"/>
    <property type="project" value="UniProtKB-KW"/>
</dbReference>
<dbReference type="UniPathway" id="UPA00253">
    <property type="reaction ID" value="UER00332"/>
</dbReference>
<dbReference type="PANTHER" id="PTHR39321">
    <property type="entry name" value="NICOTINATE-NUCLEOTIDE ADENYLYLTRANSFERASE-RELATED"/>
    <property type="match status" value="1"/>
</dbReference>
<keyword evidence="7 11" id="KW-0547">Nucleotide-binding</keyword>
<dbReference type="GO" id="GO:0009435">
    <property type="term" value="P:NAD+ biosynthetic process"/>
    <property type="evidence" value="ECO:0007669"/>
    <property type="project" value="UniProtKB-UniRule"/>
</dbReference>
<feature type="domain" description="Cytidyltransferase-like" evidence="12">
    <location>
        <begin position="6"/>
        <end position="187"/>
    </location>
</feature>
<dbReference type="GO" id="GO:0004515">
    <property type="term" value="F:nicotinate-nucleotide adenylyltransferase activity"/>
    <property type="evidence" value="ECO:0007669"/>
    <property type="project" value="UniProtKB-UniRule"/>
</dbReference>
<dbReference type="NCBIfam" id="NF000840">
    <property type="entry name" value="PRK00071.1-3"/>
    <property type="match status" value="1"/>
</dbReference>
<evidence type="ECO:0000256" key="1">
    <source>
        <dbReference type="ARBA" id="ARBA00002324"/>
    </source>
</evidence>
<dbReference type="STRING" id="29422.Lbru_2572"/>
<dbReference type="EC" id="2.7.7.18" evidence="11"/>
<reference evidence="13 14" key="1">
    <citation type="submission" date="2015-11" db="EMBL/GenBank/DDBJ databases">
        <title>Genomic analysis of 38 Legionella species identifies large and diverse effector repertoires.</title>
        <authorList>
            <person name="Burstein D."/>
            <person name="Amaro F."/>
            <person name="Zusman T."/>
            <person name="Lifshitz Z."/>
            <person name="Cohen O."/>
            <person name="Gilbert J.A."/>
            <person name="Pupko T."/>
            <person name="Shuman H.A."/>
            <person name="Segal G."/>
        </authorList>
    </citation>
    <scope>NUCLEOTIDE SEQUENCE [LARGE SCALE GENOMIC DNA]</scope>
    <source>
        <strain evidence="13 14">ATCC 43878</strain>
    </source>
</reference>
<evidence type="ECO:0000256" key="4">
    <source>
        <dbReference type="ARBA" id="ARBA00022642"/>
    </source>
</evidence>
<dbReference type="RefSeq" id="WP_058442544.1">
    <property type="nucleotide sequence ID" value="NZ_CAAAHU010000004.1"/>
</dbReference>
<evidence type="ECO:0000259" key="12">
    <source>
        <dbReference type="Pfam" id="PF01467"/>
    </source>
</evidence>
<keyword evidence="6 11" id="KW-0548">Nucleotidyltransferase</keyword>
<dbReference type="SUPFAM" id="SSF52374">
    <property type="entry name" value="Nucleotidylyl transferase"/>
    <property type="match status" value="1"/>
</dbReference>
<organism evidence="13 14">
    <name type="scientific">Legionella brunensis</name>
    <dbReference type="NCBI Taxonomy" id="29422"/>
    <lineage>
        <taxon>Bacteria</taxon>
        <taxon>Pseudomonadati</taxon>
        <taxon>Pseudomonadota</taxon>
        <taxon>Gammaproteobacteria</taxon>
        <taxon>Legionellales</taxon>
        <taxon>Legionellaceae</taxon>
        <taxon>Legionella</taxon>
    </lineage>
</organism>
<dbReference type="HAMAP" id="MF_00244">
    <property type="entry name" value="NaMN_adenylyltr"/>
    <property type="match status" value="1"/>
</dbReference>
<evidence type="ECO:0000256" key="11">
    <source>
        <dbReference type="HAMAP-Rule" id="MF_00244"/>
    </source>
</evidence>
<dbReference type="Gene3D" id="3.40.50.620">
    <property type="entry name" value="HUPs"/>
    <property type="match status" value="1"/>
</dbReference>
<dbReference type="NCBIfam" id="TIGR00125">
    <property type="entry name" value="cyt_tran_rel"/>
    <property type="match status" value="1"/>
</dbReference>
<dbReference type="PATRIC" id="fig|29422.6.peg.2735"/>
<dbReference type="Pfam" id="PF01467">
    <property type="entry name" value="CTP_transf_like"/>
    <property type="match status" value="1"/>
</dbReference>
<sequence length="216" mass="25043">MHNLIIYGGTFDPIHKGHLNTAINVQNHFNFDQFIFLPCKIPVHKNDAIATTKQRIEMLKLALKNLNKNFTIDLYEINRESPSYMVDTLEYFRHQLGANAAITLLLGADSFLQLPEWHQWERLLTLGNLLVMKRASTDDTRVPAALKKLLISHETDNSNTILNNPSGFIYRFDAGNFDVSSTWIRQRLAENKEITNYLPQEVLQYIKQNNLYKTEH</sequence>
<gene>
    <name evidence="11 13" type="primary">nadD</name>
    <name evidence="13" type="ORF">Lbru_2572</name>
</gene>
<dbReference type="PANTHER" id="PTHR39321:SF3">
    <property type="entry name" value="PHOSPHOPANTETHEINE ADENYLYLTRANSFERASE"/>
    <property type="match status" value="1"/>
</dbReference>
<keyword evidence="9 11" id="KW-0520">NAD</keyword>
<evidence type="ECO:0000313" key="13">
    <source>
        <dbReference type="EMBL" id="KTC78280.1"/>
    </source>
</evidence>
<evidence type="ECO:0000256" key="8">
    <source>
        <dbReference type="ARBA" id="ARBA00022840"/>
    </source>
</evidence>
<dbReference type="InterPro" id="IPR004821">
    <property type="entry name" value="Cyt_trans-like"/>
</dbReference>
<keyword evidence="14" id="KW-1185">Reference proteome</keyword>
<dbReference type="OrthoDB" id="5295945at2"/>
<evidence type="ECO:0000256" key="6">
    <source>
        <dbReference type="ARBA" id="ARBA00022695"/>
    </source>
</evidence>
<comment type="function">
    <text evidence="1 11">Catalyzes the reversible adenylation of nicotinate mononucleotide (NaMN) to nicotinic acid adenine dinucleotide (NaAD).</text>
</comment>
<comment type="caution">
    <text evidence="13">The sequence shown here is derived from an EMBL/GenBank/DDBJ whole genome shotgun (WGS) entry which is preliminary data.</text>
</comment>
<dbReference type="InterPro" id="IPR014729">
    <property type="entry name" value="Rossmann-like_a/b/a_fold"/>
</dbReference>
<proteinExistence type="inferred from homology"/>